<keyword evidence="3" id="KW-1185">Reference proteome</keyword>
<protein>
    <submittedName>
        <fullName evidence="2">Uncharacterized protein</fullName>
    </submittedName>
</protein>
<dbReference type="AlphaFoldDB" id="A0A1E7WF35"/>
<sequence length="530" mass="57271">MQRIAQHTPQSQRQRVVAVGDGGDHLAQVVDEQAVADADPGPLVVAAQGGQRGRFQRHGLRQVVRARRQARQLEVAHDETDRRTLGVQPHQGVLHVRLERQTVLEQQVQRGVYRRARVLREPGARRLFQAQAVVQRIAFDQRERALPPRRAVTEQCRAHHRLDLLVQQAGHAFTQQYAEAVCDSSVGAGDVDGGVGLFIEHVEAGEARPHRLAQSAIQAGAGQRALQLVAGVVAHAVGDTHIERELDERRRVGSQQGAHRGGGAEGRAVHAQVAHGAAAQRGRNAGLALHPAGLPRVHRHDGAAVVGRQSAGQVMQRLNGLVIDAVAMQPCQRHLQVVQAQAGLVLGRIHALLGGRPVGAALGRRVERMPGDQALFAVDVGLQPRHGCPAQEGRLVGVARQYIVHGGDAVADLLQQVVVEGRLGAARQVFDDQRRHVVPSGQAPRLRAAAQVDVGGVLEVGGRTHVQHADPQPAVHAWQRNFQHLAVVARWCSAGQHGQRMLLQRHFAGVAVDQEAAVLLFGEACRRGSW</sequence>
<name>A0A1E7WF35_9BURK</name>
<comment type="caution">
    <text evidence="2">The sequence shown here is derived from an EMBL/GenBank/DDBJ whole genome shotgun (WGS) entry which is preliminary data.</text>
</comment>
<accession>A0A1E7WF35</accession>
<evidence type="ECO:0000313" key="3">
    <source>
        <dbReference type="Proteomes" id="UP000175989"/>
    </source>
</evidence>
<reference evidence="3" key="1">
    <citation type="journal article" date="2016" name="Front. Microbiol.">
        <title>Molecular Keys to the Janthinobacterium and Duganella spp. Interaction with the Plant Pathogen Fusarium graminearum.</title>
        <authorList>
            <person name="Haack F.S."/>
            <person name="Poehlein A."/>
            <person name="Kroger C."/>
            <person name="Voigt C.A."/>
            <person name="Piepenbring M."/>
            <person name="Bode H.B."/>
            <person name="Daniel R."/>
            <person name="Schafer W."/>
            <person name="Streit W.R."/>
        </authorList>
    </citation>
    <scope>NUCLEOTIDE SEQUENCE [LARGE SCALE GENOMIC DNA]</scope>
    <source>
        <strain evidence="3">T54</strain>
    </source>
</reference>
<evidence type="ECO:0000256" key="1">
    <source>
        <dbReference type="SAM" id="MobiDB-lite"/>
    </source>
</evidence>
<dbReference type="Proteomes" id="UP000175989">
    <property type="component" value="Unassembled WGS sequence"/>
</dbReference>
<dbReference type="EMBL" id="LROM01000103">
    <property type="protein sequence ID" value="OEZ96979.1"/>
    <property type="molecule type" value="Genomic_DNA"/>
</dbReference>
<feature type="region of interest" description="Disordered" evidence="1">
    <location>
        <begin position="247"/>
        <end position="269"/>
    </location>
</feature>
<evidence type="ECO:0000313" key="2">
    <source>
        <dbReference type="EMBL" id="OEZ96979.1"/>
    </source>
</evidence>
<organism evidence="2 3">
    <name type="scientific">Duganella phyllosphaerae</name>
    <dbReference type="NCBI Taxonomy" id="762836"/>
    <lineage>
        <taxon>Bacteria</taxon>
        <taxon>Pseudomonadati</taxon>
        <taxon>Pseudomonadota</taxon>
        <taxon>Betaproteobacteria</taxon>
        <taxon>Burkholderiales</taxon>
        <taxon>Oxalobacteraceae</taxon>
        <taxon>Telluria group</taxon>
        <taxon>Duganella</taxon>
    </lineage>
</organism>
<proteinExistence type="predicted"/>
<gene>
    <name evidence="2" type="ORF">DUPY_37240</name>
</gene>